<accession>A0A9P3LUJ8</accession>
<reference evidence="2" key="1">
    <citation type="submission" date="2021-11" db="EMBL/GenBank/DDBJ databases">
        <authorList>
            <person name="Herlambang A."/>
            <person name="Guo Y."/>
            <person name="Takashima Y."/>
            <person name="Nishizawa T."/>
        </authorList>
    </citation>
    <scope>NUCLEOTIDE SEQUENCE</scope>
    <source>
        <strain evidence="2">E1425</strain>
    </source>
</reference>
<name>A0A9P3LUJ8_9FUNG</name>
<evidence type="ECO:0000313" key="3">
    <source>
        <dbReference type="Proteomes" id="UP000827284"/>
    </source>
</evidence>
<feature type="region of interest" description="Disordered" evidence="1">
    <location>
        <begin position="1"/>
        <end position="20"/>
    </location>
</feature>
<reference evidence="2" key="2">
    <citation type="journal article" date="2022" name="Microbiol. Resour. Announc.">
        <title>Whole-Genome Sequence of Entomortierella parvispora E1425, a Mucoromycotan Fungus Associated with Burkholderiaceae-Related Endosymbiotic Bacteria.</title>
        <authorList>
            <person name="Herlambang A."/>
            <person name="Guo Y."/>
            <person name="Takashima Y."/>
            <person name="Narisawa K."/>
            <person name="Ohta H."/>
            <person name="Nishizawa T."/>
        </authorList>
    </citation>
    <scope>NUCLEOTIDE SEQUENCE</scope>
    <source>
        <strain evidence="2">E1425</strain>
    </source>
</reference>
<dbReference type="AlphaFoldDB" id="A0A9P3LUJ8"/>
<evidence type="ECO:0000256" key="1">
    <source>
        <dbReference type="SAM" id="MobiDB-lite"/>
    </source>
</evidence>
<comment type="caution">
    <text evidence="2">The sequence shown here is derived from an EMBL/GenBank/DDBJ whole genome shotgun (WGS) entry which is preliminary data.</text>
</comment>
<evidence type="ECO:0008006" key="4">
    <source>
        <dbReference type="Google" id="ProtNLM"/>
    </source>
</evidence>
<protein>
    <recommendedName>
        <fullName evidence="4">Swi5-dependent recombination DNA repair protein 1</fullName>
    </recommendedName>
</protein>
<dbReference type="Gene3D" id="6.10.140.1020">
    <property type="match status" value="1"/>
</dbReference>
<feature type="compositionally biased region" description="Basic and acidic residues" evidence="1">
    <location>
        <begin position="1"/>
        <end position="11"/>
    </location>
</feature>
<dbReference type="EMBL" id="BQFW01000004">
    <property type="protein sequence ID" value="GJJ71004.1"/>
    <property type="molecule type" value="Genomic_DNA"/>
</dbReference>
<feature type="compositionally biased region" description="Basic residues" evidence="1">
    <location>
        <begin position="63"/>
        <end position="77"/>
    </location>
</feature>
<dbReference type="Proteomes" id="UP000827284">
    <property type="component" value="Unassembled WGS sequence"/>
</dbReference>
<sequence length="350" mass="38259">MAKETSKRPSRQDLIPSADQAEVLNESLHSAIANQYPETPSNRGTPAISTVWVASELQQRKRAKLAVKTRGSLHKPFRSPMMRAREIGTGNPPAKSGDSSPGPSKTASVATSSPDHLFTAAPTPGSPTVHEQHGAPPSSLKPRSELVATRRRVPFRSPVTLGSAPSLGSSAHSRLVERQGLESRIAQLKSSIRKGKLVLRSQESEDAPLGELVEKWKRVSQAGAQVLLEKYIEQEQILGTGASWDNDDTGSRVSLTSNWGYHYDDGFGDDRGSHNKELDPQDRRCAEEERMELEDVQYDLPTVEEALRSRCLPESRLAPKPVTKMQRLLGSLGIDLGTIGYNPDNDSFSP</sequence>
<feature type="compositionally biased region" description="Polar residues" evidence="1">
    <location>
        <begin position="97"/>
        <end position="114"/>
    </location>
</feature>
<proteinExistence type="predicted"/>
<evidence type="ECO:0000313" key="2">
    <source>
        <dbReference type="EMBL" id="GJJ71004.1"/>
    </source>
</evidence>
<gene>
    <name evidence="2" type="ORF">EMPS_03354</name>
</gene>
<keyword evidence="3" id="KW-1185">Reference proteome</keyword>
<dbReference type="OrthoDB" id="27934at2759"/>
<organism evidence="2 3">
    <name type="scientific">Entomortierella parvispora</name>
    <dbReference type="NCBI Taxonomy" id="205924"/>
    <lineage>
        <taxon>Eukaryota</taxon>
        <taxon>Fungi</taxon>
        <taxon>Fungi incertae sedis</taxon>
        <taxon>Mucoromycota</taxon>
        <taxon>Mortierellomycotina</taxon>
        <taxon>Mortierellomycetes</taxon>
        <taxon>Mortierellales</taxon>
        <taxon>Mortierellaceae</taxon>
        <taxon>Entomortierella</taxon>
    </lineage>
</organism>
<feature type="region of interest" description="Disordered" evidence="1">
    <location>
        <begin position="63"/>
        <end position="172"/>
    </location>
</feature>